<keyword evidence="8" id="KW-1185">Reference proteome</keyword>
<name>A0A8C5RZ51_LATLA</name>
<evidence type="ECO:0000256" key="5">
    <source>
        <dbReference type="SAM" id="Phobius"/>
    </source>
</evidence>
<evidence type="ECO:0000256" key="3">
    <source>
        <dbReference type="ARBA" id="ARBA00022989"/>
    </source>
</evidence>
<dbReference type="Pfam" id="PF00916">
    <property type="entry name" value="Sulfate_transp"/>
    <property type="match status" value="2"/>
</dbReference>
<reference evidence="7" key="1">
    <citation type="submission" date="2025-08" db="UniProtKB">
        <authorList>
            <consortium name="Ensembl"/>
        </authorList>
    </citation>
    <scope>IDENTIFICATION</scope>
</reference>
<dbReference type="InterPro" id="IPR011547">
    <property type="entry name" value="SLC26A/SulP_dom"/>
</dbReference>
<evidence type="ECO:0000313" key="8">
    <source>
        <dbReference type="Proteomes" id="UP000694406"/>
    </source>
</evidence>
<feature type="transmembrane region" description="Helical" evidence="5">
    <location>
        <begin position="180"/>
        <end position="198"/>
    </location>
</feature>
<dbReference type="GO" id="GO:0016020">
    <property type="term" value="C:membrane"/>
    <property type="evidence" value="ECO:0007669"/>
    <property type="project" value="UniProtKB-SubCell"/>
</dbReference>
<feature type="transmembrane region" description="Helical" evidence="5">
    <location>
        <begin position="27"/>
        <end position="52"/>
    </location>
</feature>
<comment type="subcellular location">
    <subcellularLocation>
        <location evidence="1">Membrane</location>
        <topology evidence="1">Multi-pass membrane protein</topology>
    </subcellularLocation>
</comment>
<dbReference type="Ensembl" id="ENSLLTT00000010134.1">
    <property type="protein sequence ID" value="ENSLLTP00000009763.1"/>
    <property type="gene ID" value="ENSLLTG00000007444.1"/>
</dbReference>
<dbReference type="PANTHER" id="PTHR11814">
    <property type="entry name" value="SULFATE TRANSPORTER"/>
    <property type="match status" value="1"/>
</dbReference>
<protein>
    <recommendedName>
        <fullName evidence="6">SLC26A/SulP transporter domain-containing protein</fullName>
    </recommendedName>
</protein>
<dbReference type="GeneTree" id="ENSGT01150000286960"/>
<keyword evidence="3 5" id="KW-1133">Transmembrane helix</keyword>
<evidence type="ECO:0000256" key="2">
    <source>
        <dbReference type="ARBA" id="ARBA00022692"/>
    </source>
</evidence>
<dbReference type="Proteomes" id="UP000694406">
    <property type="component" value="Unplaced"/>
</dbReference>
<feature type="transmembrane region" description="Helical" evidence="5">
    <location>
        <begin position="64"/>
        <end position="85"/>
    </location>
</feature>
<evidence type="ECO:0000259" key="6">
    <source>
        <dbReference type="Pfam" id="PF00916"/>
    </source>
</evidence>
<feature type="domain" description="SLC26A/SulP transporter" evidence="6">
    <location>
        <begin position="113"/>
        <end position="226"/>
    </location>
</feature>
<reference evidence="7" key="2">
    <citation type="submission" date="2025-09" db="UniProtKB">
        <authorList>
            <consortium name="Ensembl"/>
        </authorList>
    </citation>
    <scope>IDENTIFICATION</scope>
</reference>
<dbReference type="InterPro" id="IPR001902">
    <property type="entry name" value="SLC26A/SulP_fam"/>
</dbReference>
<dbReference type="AlphaFoldDB" id="A0A8C5RZ51"/>
<sequence length="250" mass="27498">HRSTAKNLLLRFLPILSWLPHYPVKEWLLGDIISGFSVAIMHLPQGLAYALLAGLPPVHGLYSAFYPVLLYFFFGTSRHISVVIVGTNKTSERPFLNGLKKNMLKYPGRVSVSVALGLLQFGFVATYLSEPLVQGYTTAAAVHVLVSQLKYVFGISLEEKSGPLSLIYTFVEICSKLPGTHTGTVVTALISMVALWLIKLLNDKFDKKLPTPIPIELLTVTFGRCNKIIGLSVFSENDYGTAIQSVVQKS</sequence>
<keyword evidence="4 5" id="KW-0472">Membrane</keyword>
<feature type="domain" description="SLC26A/SulP transporter" evidence="6">
    <location>
        <begin position="28"/>
        <end position="85"/>
    </location>
</feature>
<evidence type="ECO:0000256" key="4">
    <source>
        <dbReference type="ARBA" id="ARBA00023136"/>
    </source>
</evidence>
<keyword evidence="2 5" id="KW-0812">Transmembrane</keyword>
<organism evidence="7 8">
    <name type="scientific">Laticauda laticaudata</name>
    <name type="common">Blue-ringed sea krait</name>
    <name type="synonym">Blue-lipped sea krait</name>
    <dbReference type="NCBI Taxonomy" id="8630"/>
    <lineage>
        <taxon>Eukaryota</taxon>
        <taxon>Metazoa</taxon>
        <taxon>Chordata</taxon>
        <taxon>Craniata</taxon>
        <taxon>Vertebrata</taxon>
        <taxon>Euteleostomi</taxon>
        <taxon>Lepidosauria</taxon>
        <taxon>Squamata</taxon>
        <taxon>Bifurcata</taxon>
        <taxon>Unidentata</taxon>
        <taxon>Episquamata</taxon>
        <taxon>Toxicofera</taxon>
        <taxon>Serpentes</taxon>
        <taxon>Colubroidea</taxon>
        <taxon>Elapidae</taxon>
        <taxon>Laticaudinae</taxon>
        <taxon>Laticauda</taxon>
    </lineage>
</organism>
<feature type="transmembrane region" description="Helical" evidence="5">
    <location>
        <begin position="106"/>
        <end position="128"/>
    </location>
</feature>
<dbReference type="GO" id="GO:0055085">
    <property type="term" value="P:transmembrane transport"/>
    <property type="evidence" value="ECO:0007669"/>
    <property type="project" value="InterPro"/>
</dbReference>
<accession>A0A8C5RZ51</accession>
<evidence type="ECO:0000313" key="7">
    <source>
        <dbReference type="Ensembl" id="ENSLLTP00000009763.1"/>
    </source>
</evidence>
<evidence type="ECO:0000256" key="1">
    <source>
        <dbReference type="ARBA" id="ARBA00004141"/>
    </source>
</evidence>
<proteinExistence type="predicted"/>